<dbReference type="NCBIfam" id="NF047360">
    <property type="entry name" value="tail_chap_PVL"/>
    <property type="match status" value="1"/>
</dbReference>
<dbReference type="Pfam" id="PF23857">
    <property type="entry name" value="Phage_TAC_19"/>
    <property type="match status" value="1"/>
</dbReference>
<dbReference type="KEGG" id="grc:GI584_14240"/>
<evidence type="ECO:0000313" key="2">
    <source>
        <dbReference type="Proteomes" id="UP000339690"/>
    </source>
</evidence>
<organism evidence="1 2">
    <name type="scientific">Gracilibacillus salitolerans</name>
    <dbReference type="NCBI Taxonomy" id="2663022"/>
    <lineage>
        <taxon>Bacteria</taxon>
        <taxon>Bacillati</taxon>
        <taxon>Bacillota</taxon>
        <taxon>Bacilli</taxon>
        <taxon>Bacillales</taxon>
        <taxon>Bacillaceae</taxon>
        <taxon>Gracilibacillus</taxon>
    </lineage>
</organism>
<name>A0A5Q2TM22_9BACI</name>
<dbReference type="Proteomes" id="UP000339690">
    <property type="component" value="Chromosome"/>
</dbReference>
<evidence type="ECO:0000313" key="1">
    <source>
        <dbReference type="EMBL" id="QGH35132.1"/>
    </source>
</evidence>
<protein>
    <recommendedName>
        <fullName evidence="3">Phage protein</fullName>
    </recommendedName>
</protein>
<dbReference type="RefSeq" id="WP_153791606.1">
    <property type="nucleotide sequence ID" value="NZ_CP045915.1"/>
</dbReference>
<dbReference type="AlphaFoldDB" id="A0A5Q2TM22"/>
<dbReference type="EMBL" id="CP045915">
    <property type="protein sequence ID" value="QGH35132.1"/>
    <property type="molecule type" value="Genomic_DNA"/>
</dbReference>
<reference evidence="1 2" key="1">
    <citation type="submission" date="2019-11" db="EMBL/GenBank/DDBJ databases">
        <title>Gracilibacillus salitolerans sp. nov., a moderate halophile isolated from a saline soil in northwest China.</title>
        <authorList>
            <person name="Gan L."/>
        </authorList>
    </citation>
    <scope>NUCLEOTIDE SEQUENCE [LARGE SCALE GENOMIC DNA]</scope>
    <source>
        <strain evidence="1 2">SCU50</strain>
    </source>
</reference>
<evidence type="ECO:0008006" key="3">
    <source>
        <dbReference type="Google" id="ProtNLM"/>
    </source>
</evidence>
<dbReference type="InterPro" id="IPR057006">
    <property type="entry name" value="Phage_TAC_19"/>
</dbReference>
<gene>
    <name evidence="1" type="ORF">GI584_14240</name>
</gene>
<proteinExistence type="predicted"/>
<accession>A0A5Q2TM22</accession>
<sequence length="103" mass="11778">MKIDLVIDGKTKTFTTPFVPMLARRKYFELMSKIEDSEEETPTHQQLLDEEDELNSILSDIVFSKQFTLEQLYAGASKQYADEKLNEAISGKIKSEKGNEKGE</sequence>
<keyword evidence="2" id="KW-1185">Reference proteome</keyword>